<dbReference type="Gene3D" id="1.10.390.10">
    <property type="entry name" value="Neutral Protease Domain 2"/>
    <property type="match status" value="1"/>
</dbReference>
<dbReference type="GO" id="GO:0042277">
    <property type="term" value="F:peptide binding"/>
    <property type="evidence" value="ECO:0007669"/>
    <property type="project" value="TreeGrafter"/>
</dbReference>
<keyword evidence="3" id="KW-0031">Aminopeptidase</keyword>
<dbReference type="InterPro" id="IPR027268">
    <property type="entry name" value="Peptidase_M4/M1_CTD_sf"/>
</dbReference>
<comment type="similarity">
    <text evidence="1">Belongs to the peptidase M1 family.</text>
</comment>
<evidence type="ECO:0000256" key="1">
    <source>
        <dbReference type="ARBA" id="ARBA00010136"/>
    </source>
</evidence>
<name>A0A4Z2FSX0_9TELE</name>
<dbReference type="AlphaFoldDB" id="A0A4Z2FSX0"/>
<dbReference type="GO" id="GO:0005737">
    <property type="term" value="C:cytoplasm"/>
    <property type="evidence" value="ECO:0007669"/>
    <property type="project" value="TreeGrafter"/>
</dbReference>
<evidence type="ECO:0000259" key="2">
    <source>
        <dbReference type="Pfam" id="PF11838"/>
    </source>
</evidence>
<dbReference type="FunFam" id="1.25.50.20:FF:000012">
    <property type="entry name" value="Aminopeptidase N"/>
    <property type="match status" value="1"/>
</dbReference>
<dbReference type="GO" id="GO:0005615">
    <property type="term" value="C:extracellular space"/>
    <property type="evidence" value="ECO:0007669"/>
    <property type="project" value="TreeGrafter"/>
</dbReference>
<dbReference type="OrthoDB" id="510539at2759"/>
<accession>A0A4Z2FSX0</accession>
<keyword evidence="3" id="KW-0645">Protease</keyword>
<dbReference type="Gene3D" id="1.25.50.20">
    <property type="match status" value="1"/>
</dbReference>
<dbReference type="PANTHER" id="PTHR11533">
    <property type="entry name" value="PROTEASE M1 ZINC METALLOPROTEASE"/>
    <property type="match status" value="1"/>
</dbReference>
<dbReference type="Proteomes" id="UP000314294">
    <property type="component" value="Unassembled WGS sequence"/>
</dbReference>
<evidence type="ECO:0000313" key="4">
    <source>
        <dbReference type="Proteomes" id="UP000314294"/>
    </source>
</evidence>
<dbReference type="SUPFAM" id="SSF55486">
    <property type="entry name" value="Metalloproteases ('zincins'), catalytic domain"/>
    <property type="match status" value="1"/>
</dbReference>
<dbReference type="GO" id="GO:0006508">
    <property type="term" value="P:proteolysis"/>
    <property type="evidence" value="ECO:0007669"/>
    <property type="project" value="TreeGrafter"/>
</dbReference>
<dbReference type="Gene3D" id="2.60.40.1910">
    <property type="match status" value="1"/>
</dbReference>
<feature type="domain" description="ERAP1-like C-terminal" evidence="2">
    <location>
        <begin position="102"/>
        <end position="405"/>
    </location>
</feature>
<dbReference type="InterPro" id="IPR024571">
    <property type="entry name" value="ERAP1-like_C_dom"/>
</dbReference>
<sequence>MYLSDFSYKNTDQNDLWKYIQKAEDEGGFTNVAKVMNTWTKQIGFPVITINTTSGEIYQKHFLFNDSSESNFMSNTKDSSYFLLETSDTMTKDEFISKSGEWILANINCTGYYRVNYNPENWERLLTQLETNPQRIPLMNRGQLVDDAFNLARAKLIEVTLALNSTRFLHDERGYIPWASTVKNLEYFVLMFDRSEVYGPMQACAMNASFSLRLAYLREQVSGLYDFFRNDTDHSQVPKDHSAQHNQIIAIDVACSNALPECLEMATKMFADWMSSNDTNSIHPNLRSVIYCQAVAAGGREEWEFAWERYQSSVDTSEKEQLREALSCTKQIWLLNRYLEYTLNPEKIRLMDVGSTILSVADNVAGQALAWNFVRAHWDYVSRTGPARLIEGVTRRFSTKFELQEQAMEQTRVNIQWVGENADAVLEWFENEAAR</sequence>
<dbReference type="GO" id="GO:0005886">
    <property type="term" value="C:plasma membrane"/>
    <property type="evidence" value="ECO:0007669"/>
    <property type="project" value="TreeGrafter"/>
</dbReference>
<protein>
    <submittedName>
        <fullName evidence="3">Aminopeptidase N</fullName>
    </submittedName>
</protein>
<organism evidence="3 4">
    <name type="scientific">Liparis tanakae</name>
    <name type="common">Tanaka's snailfish</name>
    <dbReference type="NCBI Taxonomy" id="230148"/>
    <lineage>
        <taxon>Eukaryota</taxon>
        <taxon>Metazoa</taxon>
        <taxon>Chordata</taxon>
        <taxon>Craniata</taxon>
        <taxon>Vertebrata</taxon>
        <taxon>Euteleostomi</taxon>
        <taxon>Actinopterygii</taxon>
        <taxon>Neopterygii</taxon>
        <taxon>Teleostei</taxon>
        <taxon>Neoteleostei</taxon>
        <taxon>Acanthomorphata</taxon>
        <taxon>Eupercaria</taxon>
        <taxon>Perciformes</taxon>
        <taxon>Cottioidei</taxon>
        <taxon>Cottales</taxon>
        <taxon>Liparidae</taxon>
        <taxon>Liparis</taxon>
    </lineage>
</organism>
<dbReference type="GO" id="GO:0070006">
    <property type="term" value="F:metalloaminopeptidase activity"/>
    <property type="evidence" value="ECO:0007669"/>
    <property type="project" value="TreeGrafter"/>
</dbReference>
<dbReference type="PANTHER" id="PTHR11533:SF259">
    <property type="entry name" value="AMINOPEPTIDASE"/>
    <property type="match status" value="1"/>
</dbReference>
<gene>
    <name evidence="3" type="primary">Anpep</name>
    <name evidence="3" type="ORF">EYF80_045825</name>
</gene>
<proteinExistence type="inferred from homology"/>
<keyword evidence="3" id="KW-0378">Hydrolase</keyword>
<dbReference type="InterPro" id="IPR050344">
    <property type="entry name" value="Peptidase_M1_aminopeptidases"/>
</dbReference>
<dbReference type="GO" id="GO:0043171">
    <property type="term" value="P:peptide catabolic process"/>
    <property type="evidence" value="ECO:0007669"/>
    <property type="project" value="TreeGrafter"/>
</dbReference>
<reference evidence="3 4" key="1">
    <citation type="submission" date="2019-03" db="EMBL/GenBank/DDBJ databases">
        <title>First draft genome of Liparis tanakae, snailfish: a comprehensive survey of snailfish specific genes.</title>
        <authorList>
            <person name="Kim W."/>
            <person name="Song I."/>
            <person name="Jeong J.-H."/>
            <person name="Kim D."/>
            <person name="Kim S."/>
            <person name="Ryu S."/>
            <person name="Song J.Y."/>
            <person name="Lee S.K."/>
        </authorList>
    </citation>
    <scope>NUCLEOTIDE SEQUENCE [LARGE SCALE GENOMIC DNA]</scope>
    <source>
        <tissue evidence="3">Muscle</tissue>
    </source>
</reference>
<dbReference type="EMBL" id="SRLO01000933">
    <property type="protein sequence ID" value="TNN43970.1"/>
    <property type="molecule type" value="Genomic_DNA"/>
</dbReference>
<comment type="caution">
    <text evidence="3">The sequence shown here is derived from an EMBL/GenBank/DDBJ whole genome shotgun (WGS) entry which is preliminary data.</text>
</comment>
<dbReference type="GO" id="GO:0008270">
    <property type="term" value="F:zinc ion binding"/>
    <property type="evidence" value="ECO:0007669"/>
    <property type="project" value="TreeGrafter"/>
</dbReference>
<dbReference type="Pfam" id="PF11838">
    <property type="entry name" value="ERAP1_C"/>
    <property type="match status" value="1"/>
</dbReference>
<evidence type="ECO:0000313" key="3">
    <source>
        <dbReference type="EMBL" id="TNN43970.1"/>
    </source>
</evidence>
<keyword evidence="4" id="KW-1185">Reference proteome</keyword>